<dbReference type="AntiFam" id="ANF00118">
    <property type="entry name" value="Shadow ORF (opposite ucp12)"/>
</dbReference>
<accession>A0A0N8T6X4</accession>
<proteinExistence type="predicted"/>
<dbReference type="GO" id="GO:0016301">
    <property type="term" value="F:kinase activity"/>
    <property type="evidence" value="ECO:0007669"/>
    <property type="project" value="UniProtKB-KW"/>
</dbReference>
<evidence type="ECO:0000313" key="1">
    <source>
        <dbReference type="EMBL" id="KPY95200.1"/>
    </source>
</evidence>
<protein>
    <submittedName>
        <fullName evidence="1">Putative periplasmic protein kinase ArgK and related GTPase of G3E family</fullName>
    </submittedName>
</protein>
<organism evidence="1 2">
    <name type="scientific">Pseudomonas syringae pv. spinaceae</name>
    <dbReference type="NCBI Taxonomy" id="264459"/>
    <lineage>
        <taxon>Bacteria</taxon>
        <taxon>Pseudomonadati</taxon>
        <taxon>Pseudomonadota</taxon>
        <taxon>Gammaproteobacteria</taxon>
        <taxon>Pseudomonadales</taxon>
        <taxon>Pseudomonadaceae</taxon>
        <taxon>Pseudomonas</taxon>
        <taxon>Pseudomonas syringae</taxon>
    </lineage>
</organism>
<evidence type="ECO:0000313" key="2">
    <source>
        <dbReference type="Proteomes" id="UP000050384"/>
    </source>
</evidence>
<keyword evidence="1" id="KW-0808">Transferase</keyword>
<dbReference type="EMBL" id="LJRI01000620">
    <property type="protein sequence ID" value="KPY95200.1"/>
    <property type="molecule type" value="Genomic_DNA"/>
</dbReference>
<gene>
    <name evidence="1" type="ORF">ALO94_05547</name>
</gene>
<dbReference type="AlphaFoldDB" id="A0A0N8T6X4"/>
<sequence>MPQLSLAQHLGRIANFAFAGQKHQHIAGAFALAAFKSCQFVQRGQNRLIDSQVFFNAVALLVLLAGQRAIPEVHGEGTTRYFDHRRIVEVLGKALQVDGRGGDDDFQVRAARQQGFQVTEQKVDVQAALVGFVDDDRVVALKKAVILGFGQQDTVSHQLDQGVAVALILETYLITDQRPQRRADFLGNPAGHAACGDPARLGMADQTVLTATDFQADLWQLRGFTRTGLTGNDQHLMLEQRFFDLVALGGDGQIVVITHRRHAFAPRRHLSAGRLNPCHPLRQLRLVRLLAQLMQLTAQTMAFADHRVVEVFQELVDRRRFVGHQVRRVFFQMAGADCRRLRWVVTMV</sequence>
<keyword evidence="1" id="KW-0418">Kinase</keyword>
<comment type="caution">
    <text evidence="1">The sequence shown here is derived from an EMBL/GenBank/DDBJ whole genome shotgun (WGS) entry which is preliminary data.</text>
</comment>
<name>A0A0N8T6X4_PSESX</name>
<reference evidence="1 2" key="1">
    <citation type="submission" date="2015-09" db="EMBL/GenBank/DDBJ databases">
        <title>Genome announcement of multiple Pseudomonas syringae strains.</title>
        <authorList>
            <person name="Thakur S."/>
            <person name="Wang P.W."/>
            <person name="Gong Y."/>
            <person name="Weir B.S."/>
            <person name="Guttman D.S."/>
        </authorList>
    </citation>
    <scope>NUCLEOTIDE SEQUENCE [LARGE SCALE GENOMIC DNA]</scope>
    <source>
        <strain evidence="1 2">ICMP16929</strain>
    </source>
</reference>
<dbReference type="Proteomes" id="UP000050384">
    <property type="component" value="Unassembled WGS sequence"/>
</dbReference>